<gene>
    <name evidence="4" type="primary">spo0J_21</name>
    <name evidence="4" type="ORF">SDC9_129751</name>
</gene>
<dbReference type="InterPro" id="IPR041468">
    <property type="entry name" value="HTH_ParB/Spo0J"/>
</dbReference>
<protein>
    <submittedName>
        <fullName evidence="4">Stage 0 sporulation protein J</fullName>
    </submittedName>
</protein>
<dbReference type="PROSITE" id="PS50943">
    <property type="entry name" value="HTH_CROC1"/>
    <property type="match status" value="1"/>
</dbReference>
<dbReference type="FunFam" id="1.10.10.2830:FF:000001">
    <property type="entry name" value="Chromosome partitioning protein ParB"/>
    <property type="match status" value="1"/>
</dbReference>
<evidence type="ECO:0000256" key="1">
    <source>
        <dbReference type="ARBA" id="ARBA00006295"/>
    </source>
</evidence>
<organism evidence="4">
    <name type="scientific">bioreactor metagenome</name>
    <dbReference type="NCBI Taxonomy" id="1076179"/>
    <lineage>
        <taxon>unclassified sequences</taxon>
        <taxon>metagenomes</taxon>
        <taxon>ecological metagenomes</taxon>
    </lineage>
</organism>
<dbReference type="InterPro" id="IPR050336">
    <property type="entry name" value="Chromosome_partition/occlusion"/>
</dbReference>
<dbReference type="AlphaFoldDB" id="A0A645D0J3"/>
<reference evidence="4" key="1">
    <citation type="submission" date="2019-08" db="EMBL/GenBank/DDBJ databases">
        <authorList>
            <person name="Kucharzyk K."/>
            <person name="Murdoch R.W."/>
            <person name="Higgins S."/>
            <person name="Loffler F."/>
        </authorList>
    </citation>
    <scope>NUCLEOTIDE SEQUENCE</scope>
</reference>
<dbReference type="InterPro" id="IPR001387">
    <property type="entry name" value="Cro/C1-type_HTH"/>
</dbReference>
<dbReference type="GO" id="GO:0005694">
    <property type="term" value="C:chromosome"/>
    <property type="evidence" value="ECO:0007669"/>
    <property type="project" value="TreeGrafter"/>
</dbReference>
<feature type="domain" description="HTH cro/C1-type" evidence="3">
    <location>
        <begin position="34"/>
        <end position="61"/>
    </location>
</feature>
<dbReference type="GO" id="GO:0007059">
    <property type="term" value="P:chromosome segregation"/>
    <property type="evidence" value="ECO:0007669"/>
    <property type="project" value="TreeGrafter"/>
</dbReference>
<evidence type="ECO:0000313" key="4">
    <source>
        <dbReference type="EMBL" id="MPM82689.1"/>
    </source>
</evidence>
<dbReference type="SUPFAM" id="SSF109709">
    <property type="entry name" value="KorB DNA-binding domain-like"/>
    <property type="match status" value="1"/>
</dbReference>
<dbReference type="EMBL" id="VSSQ01031696">
    <property type="protein sequence ID" value="MPM82689.1"/>
    <property type="molecule type" value="Genomic_DNA"/>
</dbReference>
<dbReference type="PANTHER" id="PTHR33375:SF1">
    <property type="entry name" value="CHROMOSOME-PARTITIONING PROTEIN PARB-RELATED"/>
    <property type="match status" value="1"/>
</dbReference>
<dbReference type="GO" id="GO:0003677">
    <property type="term" value="F:DNA binding"/>
    <property type="evidence" value="ECO:0007669"/>
    <property type="project" value="UniProtKB-KW"/>
</dbReference>
<evidence type="ECO:0000259" key="3">
    <source>
        <dbReference type="PROSITE" id="PS50943"/>
    </source>
</evidence>
<dbReference type="GO" id="GO:0045881">
    <property type="term" value="P:positive regulation of sporulation resulting in formation of a cellular spore"/>
    <property type="evidence" value="ECO:0007669"/>
    <property type="project" value="TreeGrafter"/>
</dbReference>
<dbReference type="PANTHER" id="PTHR33375">
    <property type="entry name" value="CHROMOSOME-PARTITIONING PROTEIN PARB-RELATED"/>
    <property type="match status" value="1"/>
</dbReference>
<dbReference type="Pfam" id="PF23552">
    <property type="entry name" value="ParB_C"/>
    <property type="match status" value="1"/>
</dbReference>
<comment type="similarity">
    <text evidence="1">Belongs to the ParB family.</text>
</comment>
<dbReference type="Gene3D" id="1.10.10.2830">
    <property type="match status" value="1"/>
</dbReference>
<dbReference type="Pfam" id="PF17762">
    <property type="entry name" value="HTH_ParB"/>
    <property type="match status" value="1"/>
</dbReference>
<dbReference type="InterPro" id="IPR004437">
    <property type="entry name" value="ParB/RepB/Spo0J"/>
</dbReference>
<proteinExistence type="inferred from homology"/>
<sequence>MLVADYDEAQIHEVSLIENIQRENLNPIEEAAAIRFLMKQHDMTQEEVSSRLGKSRPAIANALRLLQLPEPVIELLKNGALSAGHGRTLAGLGDSTQAEQLARECVEREYSVRTLEEKIKQLSEKKKAAPAAKKEKPALPAELANLEESFRESLGTKVSLAGNNTRGKITIEYFSREDLERVYEKMVGKE</sequence>
<accession>A0A645D0J3</accession>
<keyword evidence="2" id="KW-0238">DNA-binding</keyword>
<dbReference type="NCBIfam" id="TIGR00180">
    <property type="entry name" value="parB_part"/>
    <property type="match status" value="1"/>
</dbReference>
<name>A0A645D0J3_9ZZZZ</name>
<comment type="caution">
    <text evidence="4">The sequence shown here is derived from an EMBL/GenBank/DDBJ whole genome shotgun (WGS) entry which is preliminary data.</text>
</comment>
<dbReference type="InterPro" id="IPR057240">
    <property type="entry name" value="ParB_dimer_C"/>
</dbReference>
<evidence type="ECO:0000256" key="2">
    <source>
        <dbReference type="ARBA" id="ARBA00023125"/>
    </source>
</evidence>